<dbReference type="EMBL" id="CM014089">
    <property type="protein sequence ID" value="TKS79880.1"/>
    <property type="molecule type" value="Genomic_DNA"/>
</dbReference>
<dbReference type="Gene3D" id="2.60.40.4100">
    <property type="entry name" value="Zona pellucida, ZP-C domain"/>
    <property type="match status" value="1"/>
</dbReference>
<feature type="compositionally biased region" description="Acidic residues" evidence="1">
    <location>
        <begin position="173"/>
        <end position="182"/>
    </location>
</feature>
<dbReference type="InterPro" id="IPR031696">
    <property type="entry name" value="DUF4719"/>
</dbReference>
<evidence type="ECO:0000313" key="5">
    <source>
        <dbReference type="EMBL" id="TKS79880.1"/>
    </source>
</evidence>
<sequence length="941" mass="106075">MFVLMEDYNVDMDEDEEGEVFMRKATTGPWWEDCGDDDNCDIQHQRGERGCMVNSRSWAEELQDIFAPQSEDSYIGGQTRLSSISAQRNERESIRQKLALGSFYDDEPVIYTSCSKNGPSSRLQSGVNLQVCFVNDSSSDKDSDAEDSRTETSLDTPLSPVSKQSSSLSDRDTAEEDSDPLDDCGGFWRVQRRLQEEARVALALARPMARMQVEVERQIQLHRRSPVADLLPHLPHISEGLMKRNLRRGDMRDMSLGQLQVITNDLHSQIQSLNEELVQLLLLRDELHVEQDAMLVDIEDLTSQVSTHRRGSLLVWGKSHICMGIKHLRMSEFSQLSENLNRQPYPKCHSSSSVSQSLPVMSNGQLTDSCGLYAKTLLQNITATLKQNNLFSGIDCSKQSVELNTETNTASVCAPKKSTCSGIVKSEFDQKSCLTNIGEDLQHYYKLLAAQPDPDSLLGPSVLSSLRELMEVANRPSTYDERLSLCKVLKGFQIRTITINRVISYIKSESRFLYTATNSHTPSRTHADIQPQLNSKQQQNEEFIAGPRPIVVNCYPDSMEVVVQADMFEKGLRSTKEKIIYSNNLIYSPEPSSDGLLRLDGATIPVECHYEKASAEDQIDFNMLLMTDDWQFERGSYSYFLGDPIHFEIFALIRDHMPLRVYVDQCVATATPDAEATLRYNFIEHYGWRSVDGNDQACRSCDVSHQVEEPLVTEPPKTTIGTKALPSMTPQESLVDNRHEHHPASYLRLRPGLHPSQHNKHQQSSAGLMKRGAEYKAAMFFYKYQALIVFTACFLVRTVVYSIRKCGHDLCRDEQVCCAQDNNSTAVTCCRQFVDSTYYNIAMVTRKLSGVLIMLLLFAVGYFVQRVLCSRSRQLTPPHIEHPTVTTSQEPLVECSAPESSMDPAPADQLPSYEECKGLPTYEETVRDGSRGRAECSMGQT</sequence>
<keyword evidence="6" id="KW-1185">Reference proteome</keyword>
<dbReference type="Pfam" id="PF00100">
    <property type="entry name" value="Zona_pellucida"/>
    <property type="match status" value="1"/>
</dbReference>
<feature type="compositionally biased region" description="Low complexity" evidence="1">
    <location>
        <begin position="157"/>
        <end position="168"/>
    </location>
</feature>
<keyword evidence="2" id="KW-0472">Membrane</keyword>
<gene>
    <name evidence="5" type="ORF">D9C73_013889</name>
</gene>
<feature type="domain" description="ZP-C" evidence="3">
    <location>
        <begin position="617"/>
        <end position="686"/>
    </location>
</feature>
<dbReference type="PANTHER" id="PTHR13103:SF4">
    <property type="entry name" value="SCHWANNOMIN-INTERACTING PROTEIN 1-LIKE ISOFORM X1"/>
    <property type="match status" value="1"/>
</dbReference>
<feature type="compositionally biased region" description="Basic and acidic residues" evidence="1">
    <location>
        <begin position="138"/>
        <end position="152"/>
    </location>
</feature>
<dbReference type="InterPro" id="IPR042235">
    <property type="entry name" value="ZP-C_dom"/>
</dbReference>
<dbReference type="Pfam" id="PF10148">
    <property type="entry name" value="SCHIP-1_C"/>
    <property type="match status" value="1"/>
</dbReference>
<dbReference type="Pfam" id="PF15843">
    <property type="entry name" value="DUF4719"/>
    <property type="match status" value="1"/>
</dbReference>
<evidence type="ECO:0000259" key="4">
    <source>
        <dbReference type="Pfam" id="PF10148"/>
    </source>
</evidence>
<dbReference type="SUPFAM" id="SSF47266">
    <property type="entry name" value="4-helical cytokines"/>
    <property type="match status" value="1"/>
</dbReference>
<feature type="transmembrane region" description="Helical" evidence="2">
    <location>
        <begin position="848"/>
        <end position="868"/>
    </location>
</feature>
<dbReference type="GO" id="GO:0030054">
    <property type="term" value="C:cell junction"/>
    <property type="evidence" value="ECO:0007669"/>
    <property type="project" value="TreeGrafter"/>
</dbReference>
<dbReference type="InterPro" id="IPR055355">
    <property type="entry name" value="ZP-C"/>
</dbReference>
<dbReference type="InterPro" id="IPR015649">
    <property type="entry name" value="SCHIP_1_C"/>
</dbReference>
<protein>
    <submittedName>
        <fullName evidence="5">Schwannomin-interacting protein 1</fullName>
    </submittedName>
</protein>
<dbReference type="AlphaFoldDB" id="A0A4U5UYN9"/>
<organism evidence="5 6">
    <name type="scientific">Collichthys lucidus</name>
    <name type="common">Big head croaker</name>
    <name type="synonym">Sciaena lucida</name>
    <dbReference type="NCBI Taxonomy" id="240159"/>
    <lineage>
        <taxon>Eukaryota</taxon>
        <taxon>Metazoa</taxon>
        <taxon>Chordata</taxon>
        <taxon>Craniata</taxon>
        <taxon>Vertebrata</taxon>
        <taxon>Euteleostomi</taxon>
        <taxon>Actinopterygii</taxon>
        <taxon>Neopterygii</taxon>
        <taxon>Teleostei</taxon>
        <taxon>Neoteleostei</taxon>
        <taxon>Acanthomorphata</taxon>
        <taxon>Eupercaria</taxon>
        <taxon>Sciaenidae</taxon>
        <taxon>Collichthys</taxon>
    </lineage>
</organism>
<accession>A0A4U5UYN9</accession>
<dbReference type="Gene3D" id="1.20.1250.10">
    <property type="match status" value="1"/>
</dbReference>
<feature type="region of interest" description="Disordered" evidence="1">
    <location>
        <begin position="137"/>
        <end position="182"/>
    </location>
</feature>
<keyword evidence="2" id="KW-0812">Transmembrane</keyword>
<evidence type="ECO:0000256" key="2">
    <source>
        <dbReference type="SAM" id="Phobius"/>
    </source>
</evidence>
<dbReference type="GO" id="GO:0005886">
    <property type="term" value="C:plasma membrane"/>
    <property type="evidence" value="ECO:0007669"/>
    <property type="project" value="TreeGrafter"/>
</dbReference>
<evidence type="ECO:0000259" key="3">
    <source>
        <dbReference type="Pfam" id="PF00100"/>
    </source>
</evidence>
<name>A0A4U5UYN9_COLLU</name>
<dbReference type="InterPro" id="IPR039045">
    <property type="entry name" value="SCHIP_1"/>
</dbReference>
<reference evidence="5 6" key="1">
    <citation type="submission" date="2019-01" db="EMBL/GenBank/DDBJ databases">
        <title>Genome Assembly of Collichthys lucidus.</title>
        <authorList>
            <person name="Cai M."/>
            <person name="Xiao S."/>
        </authorList>
    </citation>
    <scope>NUCLEOTIDE SEQUENCE [LARGE SCALE GENOMIC DNA]</scope>
    <source>
        <strain evidence="5">JT15FE1705JMU</strain>
        <tissue evidence="5">Muscle</tissue>
    </source>
</reference>
<feature type="domain" description="Schwannomin interacting protein 1 C-terminal" evidence="4">
    <location>
        <begin position="87"/>
        <end position="307"/>
    </location>
</feature>
<proteinExistence type="predicted"/>
<dbReference type="Proteomes" id="UP000298787">
    <property type="component" value="Chromosome 12"/>
</dbReference>
<dbReference type="GO" id="GO:0035332">
    <property type="term" value="P:positive regulation of hippo signaling"/>
    <property type="evidence" value="ECO:0007669"/>
    <property type="project" value="TreeGrafter"/>
</dbReference>
<dbReference type="InterPro" id="IPR009079">
    <property type="entry name" value="4_helix_cytokine-like_core"/>
</dbReference>
<dbReference type="PANTHER" id="PTHR13103">
    <property type="entry name" value="SCHWANNOMIN INTERACTING PROTEIN 1"/>
    <property type="match status" value="1"/>
</dbReference>
<dbReference type="Gene3D" id="2.60.40.3210">
    <property type="entry name" value="Zona pellucida, ZP-N domain"/>
    <property type="match status" value="1"/>
</dbReference>
<keyword evidence="2" id="KW-1133">Transmembrane helix</keyword>
<feature type="transmembrane region" description="Helical" evidence="2">
    <location>
        <begin position="784"/>
        <end position="803"/>
    </location>
</feature>
<evidence type="ECO:0000313" key="6">
    <source>
        <dbReference type="Proteomes" id="UP000298787"/>
    </source>
</evidence>
<evidence type="ECO:0000256" key="1">
    <source>
        <dbReference type="SAM" id="MobiDB-lite"/>
    </source>
</evidence>